<gene>
    <name evidence="3" type="ORF">FM119_08905</name>
</gene>
<dbReference type="EMBL" id="FUKR01000050">
    <property type="protein sequence ID" value="SJN34295.1"/>
    <property type="molecule type" value="Genomic_DNA"/>
</dbReference>
<dbReference type="RefSeq" id="WP_087137318.1">
    <property type="nucleotide sequence ID" value="NZ_FUKR01000050.1"/>
</dbReference>
<name>A0A1R4JR85_9MICO</name>
<feature type="signal peptide" evidence="2">
    <location>
        <begin position="1"/>
        <end position="25"/>
    </location>
</feature>
<dbReference type="OrthoDB" id="3267550at2"/>
<accession>A0A1R4JR85</accession>
<evidence type="ECO:0000256" key="2">
    <source>
        <dbReference type="SAM" id="SignalP"/>
    </source>
</evidence>
<evidence type="ECO:0008006" key="5">
    <source>
        <dbReference type="Google" id="ProtNLM"/>
    </source>
</evidence>
<reference evidence="4" key="1">
    <citation type="submission" date="2017-02" db="EMBL/GenBank/DDBJ databases">
        <authorList>
            <person name="Dridi B."/>
        </authorList>
    </citation>
    <scope>NUCLEOTIDE SEQUENCE [LARGE SCALE GENOMIC DNA]</scope>
    <source>
        <strain evidence="4">EB411</strain>
    </source>
</reference>
<dbReference type="AlphaFoldDB" id="A0A1R4JR85"/>
<keyword evidence="4" id="KW-1185">Reference proteome</keyword>
<organism evidence="3 4">
    <name type="scientific">Mycetocola reblochoni REB411</name>
    <dbReference type="NCBI Taxonomy" id="1255698"/>
    <lineage>
        <taxon>Bacteria</taxon>
        <taxon>Bacillati</taxon>
        <taxon>Actinomycetota</taxon>
        <taxon>Actinomycetes</taxon>
        <taxon>Micrococcales</taxon>
        <taxon>Microbacteriaceae</taxon>
        <taxon>Mycetocola</taxon>
    </lineage>
</organism>
<sequence length="175" mass="17606">MKSRALASVAIAAAVVAGLSACNLAAPQATQKVYDPSDGVSAHLDDVVLRNIIVLSNGEEASLVFTGVNNGAEASTVSIDYSSSLDPVTATLDPGAMESFGTEQNDAIELPGLHAAPGSNTTITFSIAGASDEATVPVLDGALHEYSTIAPTPTAGAEETTPAAEDAHDDEDSGH</sequence>
<dbReference type="PROSITE" id="PS51257">
    <property type="entry name" value="PROKAR_LIPOPROTEIN"/>
    <property type="match status" value="1"/>
</dbReference>
<feature type="compositionally biased region" description="Low complexity" evidence="1">
    <location>
        <begin position="150"/>
        <end position="164"/>
    </location>
</feature>
<feature type="chain" id="PRO_5039673520" description="DNA modification methylase" evidence="2">
    <location>
        <begin position="26"/>
        <end position="175"/>
    </location>
</feature>
<proteinExistence type="predicted"/>
<protein>
    <recommendedName>
        <fullName evidence="5">DNA modification methylase</fullName>
    </recommendedName>
</protein>
<evidence type="ECO:0000313" key="3">
    <source>
        <dbReference type="EMBL" id="SJN34295.1"/>
    </source>
</evidence>
<feature type="region of interest" description="Disordered" evidence="1">
    <location>
        <begin position="150"/>
        <end position="175"/>
    </location>
</feature>
<evidence type="ECO:0000313" key="4">
    <source>
        <dbReference type="Proteomes" id="UP000196778"/>
    </source>
</evidence>
<keyword evidence="2" id="KW-0732">Signal</keyword>
<dbReference type="Proteomes" id="UP000196778">
    <property type="component" value="Unassembled WGS sequence"/>
</dbReference>
<evidence type="ECO:0000256" key="1">
    <source>
        <dbReference type="SAM" id="MobiDB-lite"/>
    </source>
</evidence>